<comment type="caution">
    <text evidence="2">The sequence shown here is derived from an EMBL/GenBank/DDBJ whole genome shotgun (WGS) entry which is preliminary data.</text>
</comment>
<feature type="transmembrane region" description="Helical" evidence="1">
    <location>
        <begin position="110"/>
        <end position="128"/>
    </location>
</feature>
<sequence length="129" mass="15689">MIELTHKTMKIKEINHSIAYFNETNTGKYIEINKHLKKYPKLYAKVMLHESKHASTEGFWPNILIDIKDMFDIHKQLMLFAFMLKHPSSIRSLIPFFFENKRVSVNWFMLYFMLFMFLVSFVIVYNIWR</sequence>
<keyword evidence="1" id="KW-1133">Transmembrane helix</keyword>
<organism evidence="2">
    <name type="scientific">marine sediment metagenome</name>
    <dbReference type="NCBI Taxonomy" id="412755"/>
    <lineage>
        <taxon>unclassified sequences</taxon>
        <taxon>metagenomes</taxon>
        <taxon>ecological metagenomes</taxon>
    </lineage>
</organism>
<keyword evidence="1" id="KW-0812">Transmembrane</keyword>
<evidence type="ECO:0000313" key="2">
    <source>
        <dbReference type="EMBL" id="KKL70496.1"/>
    </source>
</evidence>
<reference evidence="2" key="1">
    <citation type="journal article" date="2015" name="Nature">
        <title>Complex archaea that bridge the gap between prokaryotes and eukaryotes.</title>
        <authorList>
            <person name="Spang A."/>
            <person name="Saw J.H."/>
            <person name="Jorgensen S.L."/>
            <person name="Zaremba-Niedzwiedzka K."/>
            <person name="Martijn J."/>
            <person name="Lind A.E."/>
            <person name="van Eijk R."/>
            <person name="Schleper C."/>
            <person name="Guy L."/>
            <person name="Ettema T.J."/>
        </authorList>
    </citation>
    <scope>NUCLEOTIDE SEQUENCE</scope>
</reference>
<evidence type="ECO:0000256" key="1">
    <source>
        <dbReference type="SAM" id="Phobius"/>
    </source>
</evidence>
<gene>
    <name evidence="2" type="ORF">LCGC14_2104320</name>
</gene>
<proteinExistence type="predicted"/>
<accession>A0A0F9EW73</accession>
<keyword evidence="1" id="KW-0472">Membrane</keyword>
<name>A0A0F9EW73_9ZZZZ</name>
<dbReference type="EMBL" id="LAZR01025878">
    <property type="protein sequence ID" value="KKL70496.1"/>
    <property type="molecule type" value="Genomic_DNA"/>
</dbReference>
<dbReference type="AlphaFoldDB" id="A0A0F9EW73"/>
<protein>
    <submittedName>
        <fullName evidence="2">Uncharacterized protein</fullName>
    </submittedName>
</protein>